<protein>
    <submittedName>
        <fullName evidence="1">Uncharacterized protein</fullName>
    </submittedName>
</protein>
<proteinExistence type="predicted"/>
<sequence length="81" mass="9175">MLISETVREGVEAYLIRARHTALDHAGEHGSGQRRQEGRLASLQEHPLASRHLDAMPRRLQQIRQTQREPGIAALRGHRVP</sequence>
<dbReference type="KEGG" id="mch:Mchl_3350"/>
<evidence type="ECO:0000313" key="1">
    <source>
        <dbReference type="EMBL" id="ACK84180.1"/>
    </source>
</evidence>
<name>B7KTX0_METC4</name>
<dbReference type="HOGENOM" id="CLU_2569840_0_0_5"/>
<reference evidence="2" key="1">
    <citation type="submission" date="2008-12" db="EMBL/GenBank/DDBJ databases">
        <title>Complete sequence of chromosome of Methylobacterium chloromethanicum CM4.</title>
        <authorList>
            <consortium name="US DOE Joint Genome Institute"/>
            <person name="Lucas S."/>
            <person name="Copeland A."/>
            <person name="Lapidus A."/>
            <person name="Glavina del Rio T."/>
            <person name="Dalin E."/>
            <person name="Tice H."/>
            <person name="Bruce D."/>
            <person name="Goodwin L."/>
            <person name="Pitluck S."/>
            <person name="Chertkov O."/>
            <person name="Brettin T."/>
            <person name="Detter J.C."/>
            <person name="Han C."/>
            <person name="Larimer F."/>
            <person name="Land M."/>
            <person name="Hauser L."/>
            <person name="Kyrpides N."/>
            <person name="Mikhailova N."/>
            <person name="Marx C."/>
            <person name="Richardson P."/>
        </authorList>
    </citation>
    <scope>NUCLEOTIDE SEQUENCE [LARGE SCALE GENOMIC DNA]</scope>
    <source>
        <strain evidence="2">CM4 / NCIMB 13688</strain>
    </source>
</reference>
<dbReference type="Proteomes" id="UP000002385">
    <property type="component" value="Chromosome"/>
</dbReference>
<organism evidence="1 2">
    <name type="scientific">Methylorubrum extorquens (strain CM4 / NCIMB 13688)</name>
    <name type="common">Methylobacterium extorquens</name>
    <dbReference type="NCBI Taxonomy" id="440085"/>
    <lineage>
        <taxon>Bacteria</taxon>
        <taxon>Pseudomonadati</taxon>
        <taxon>Pseudomonadota</taxon>
        <taxon>Alphaproteobacteria</taxon>
        <taxon>Hyphomicrobiales</taxon>
        <taxon>Methylobacteriaceae</taxon>
        <taxon>Methylorubrum</taxon>
    </lineage>
</organism>
<dbReference type="AlphaFoldDB" id="B7KTX0"/>
<evidence type="ECO:0000313" key="2">
    <source>
        <dbReference type="Proteomes" id="UP000002385"/>
    </source>
</evidence>
<accession>B7KTX0</accession>
<dbReference type="RefSeq" id="WP_015951494.1">
    <property type="nucleotide sequence ID" value="NC_011757.1"/>
</dbReference>
<gene>
    <name evidence="1" type="ordered locus">Mchl_3350</name>
</gene>
<reference evidence="1 2" key="2">
    <citation type="journal article" date="2012" name="J. Bacteriol.">
        <title>Complete genome sequences of six strains of the genus Methylobacterium.</title>
        <authorList>
            <person name="Marx C.J."/>
            <person name="Bringel F."/>
            <person name="Chistoserdova L."/>
            <person name="Moulin L."/>
            <person name="Farhan Ul Haque M."/>
            <person name="Fleischman D.E."/>
            <person name="Gruffaz C."/>
            <person name="Jourand P."/>
            <person name="Knief C."/>
            <person name="Lee M.C."/>
            <person name="Muller E.E."/>
            <person name="Nadalig T."/>
            <person name="Peyraud R."/>
            <person name="Roselli S."/>
            <person name="Russ L."/>
            <person name="Goodwin L.A."/>
            <person name="Ivanova N."/>
            <person name="Kyrpides N."/>
            <person name="Lajus A."/>
            <person name="Land M.L."/>
            <person name="Medigue C."/>
            <person name="Mikhailova N."/>
            <person name="Nolan M."/>
            <person name="Woyke T."/>
            <person name="Stolyar S."/>
            <person name="Vorholt J.A."/>
            <person name="Vuilleumier S."/>
        </authorList>
    </citation>
    <scope>NUCLEOTIDE SEQUENCE [LARGE SCALE GENOMIC DNA]</scope>
    <source>
        <strain evidence="2">CM4 / NCIMB 13688</strain>
    </source>
</reference>
<dbReference type="EMBL" id="CP001298">
    <property type="protein sequence ID" value="ACK84180.1"/>
    <property type="molecule type" value="Genomic_DNA"/>
</dbReference>